<name>A0A8X9ABT1_SALSN</name>
<evidence type="ECO:0000313" key="1">
    <source>
        <dbReference type="EMBL" id="KAG6436407.1"/>
    </source>
</evidence>
<evidence type="ECO:0000313" key="2">
    <source>
        <dbReference type="Proteomes" id="UP000298416"/>
    </source>
</evidence>
<accession>A0A8X9ABT1</accession>
<comment type="caution">
    <text evidence="1">The sequence shown here is derived from an EMBL/GenBank/DDBJ whole genome shotgun (WGS) entry which is preliminary data.</text>
</comment>
<reference evidence="1" key="2">
    <citation type="submission" date="2020-08" db="EMBL/GenBank/DDBJ databases">
        <title>Plant Genome Project.</title>
        <authorList>
            <person name="Zhang R.-G."/>
        </authorList>
    </citation>
    <scope>NUCLEOTIDE SEQUENCE</scope>
    <source>
        <strain evidence="1">Huo1</strain>
        <tissue evidence="1">Leaf</tissue>
    </source>
</reference>
<reference evidence="1" key="1">
    <citation type="submission" date="2018-01" db="EMBL/GenBank/DDBJ databases">
        <authorList>
            <person name="Mao J.F."/>
        </authorList>
    </citation>
    <scope>NUCLEOTIDE SEQUENCE</scope>
    <source>
        <strain evidence="1">Huo1</strain>
        <tissue evidence="1">Leaf</tissue>
    </source>
</reference>
<dbReference type="EMBL" id="PNBA02000001">
    <property type="protein sequence ID" value="KAG6436407.1"/>
    <property type="molecule type" value="Genomic_DNA"/>
</dbReference>
<dbReference type="Proteomes" id="UP000298416">
    <property type="component" value="Unassembled WGS sequence"/>
</dbReference>
<sequence>MASHRVGELSDSGAPHHHHIPYPIAHTFHHPNNSTFIFIHRNQACSNSEYVPFLAYEIPATYHKSVNRY</sequence>
<organism evidence="1">
    <name type="scientific">Salvia splendens</name>
    <name type="common">Scarlet sage</name>
    <dbReference type="NCBI Taxonomy" id="180675"/>
    <lineage>
        <taxon>Eukaryota</taxon>
        <taxon>Viridiplantae</taxon>
        <taxon>Streptophyta</taxon>
        <taxon>Embryophyta</taxon>
        <taxon>Tracheophyta</taxon>
        <taxon>Spermatophyta</taxon>
        <taxon>Magnoliopsida</taxon>
        <taxon>eudicotyledons</taxon>
        <taxon>Gunneridae</taxon>
        <taxon>Pentapetalae</taxon>
        <taxon>asterids</taxon>
        <taxon>lamiids</taxon>
        <taxon>Lamiales</taxon>
        <taxon>Lamiaceae</taxon>
        <taxon>Nepetoideae</taxon>
        <taxon>Mentheae</taxon>
        <taxon>Salviinae</taxon>
        <taxon>Salvia</taxon>
        <taxon>Salvia subgen. Calosphace</taxon>
        <taxon>core Calosphace</taxon>
    </lineage>
</organism>
<dbReference type="AlphaFoldDB" id="A0A8X9ABT1"/>
<gene>
    <name evidence="1" type="ORF">SASPL_101305</name>
</gene>
<proteinExistence type="predicted"/>
<keyword evidence="2" id="KW-1185">Reference proteome</keyword>
<protein>
    <submittedName>
        <fullName evidence="1">Uncharacterized protein</fullName>
    </submittedName>
</protein>